<dbReference type="PANTHER" id="PTHR10819:SF3">
    <property type="entry name" value="PHOSPHOTRIESTERASE-RELATED PROTEIN"/>
    <property type="match status" value="1"/>
</dbReference>
<feature type="binding site" evidence="4">
    <location>
        <position position="30"/>
    </location>
    <ligand>
        <name>Zn(2+)</name>
        <dbReference type="ChEBI" id="CHEBI:29105"/>
        <label>1</label>
    </ligand>
</feature>
<feature type="modified residue" description="N6-carboxylysine" evidence="3 5">
    <location>
        <position position="181"/>
    </location>
</feature>
<proteinExistence type="inferred from homology"/>
<name>C6LM73_9FIRM</name>
<feature type="binding site" description="via carbamate group" evidence="4">
    <location>
        <position position="181"/>
    </location>
    <ligand>
        <name>Zn(2+)</name>
        <dbReference type="ChEBI" id="CHEBI:29105"/>
        <label>2</label>
    </ligand>
</feature>
<keyword evidence="1 4" id="KW-0479">Metal-binding</keyword>
<dbReference type="PROSITE" id="PS51347">
    <property type="entry name" value="PHOSPHOTRIESTERASE_2"/>
    <property type="match status" value="1"/>
</dbReference>
<dbReference type="Gene3D" id="3.20.20.140">
    <property type="entry name" value="Metal-dependent hydrolases"/>
    <property type="match status" value="1"/>
</dbReference>
<evidence type="ECO:0000256" key="4">
    <source>
        <dbReference type="PIRSR" id="PIRSR601559-51"/>
    </source>
</evidence>
<evidence type="ECO:0000313" key="6">
    <source>
        <dbReference type="EMBL" id="EET58288.1"/>
    </source>
</evidence>
<keyword evidence="7" id="KW-1185">Reference proteome</keyword>
<feature type="binding site" description="via carbamate group" evidence="4">
    <location>
        <position position="181"/>
    </location>
    <ligand>
        <name>Zn(2+)</name>
        <dbReference type="ChEBI" id="CHEBI:29105"/>
        <label>1</label>
    </ligand>
</feature>
<gene>
    <name evidence="6" type="ORF">BRYFOR_09772</name>
</gene>
<comment type="similarity">
    <text evidence="5">Belongs to the metallo-dependent hydrolases superfamily. Phosphotriesterase family.</text>
</comment>
<dbReference type="PANTHER" id="PTHR10819">
    <property type="entry name" value="PHOSPHOTRIESTERASE-RELATED"/>
    <property type="match status" value="1"/>
</dbReference>
<dbReference type="SUPFAM" id="SSF51556">
    <property type="entry name" value="Metallo-dependent hydrolases"/>
    <property type="match status" value="1"/>
</dbReference>
<feature type="binding site" evidence="4">
    <location>
        <position position="249"/>
    </location>
    <ligand>
        <name>Zn(2+)</name>
        <dbReference type="ChEBI" id="CHEBI:29105"/>
        <label>2</label>
    </ligand>
</feature>
<dbReference type="STRING" id="168384.SAMN05660368_01043"/>
<reference evidence="6" key="1">
    <citation type="submission" date="2009-07" db="EMBL/GenBank/DDBJ databases">
        <authorList>
            <person name="Weinstock G."/>
            <person name="Sodergren E."/>
            <person name="Clifton S."/>
            <person name="Fulton L."/>
            <person name="Fulton B."/>
            <person name="Courtney L."/>
            <person name="Fronick C."/>
            <person name="Harrison M."/>
            <person name="Strong C."/>
            <person name="Farmer C."/>
            <person name="Delahaunty K."/>
            <person name="Markovic C."/>
            <person name="Hall O."/>
            <person name="Minx P."/>
            <person name="Tomlinson C."/>
            <person name="Mitreva M."/>
            <person name="Nelson J."/>
            <person name="Hou S."/>
            <person name="Wollam A."/>
            <person name="Pepin K.H."/>
            <person name="Johnson M."/>
            <person name="Bhonagiri V."/>
            <person name="Nash W.E."/>
            <person name="Warren W."/>
            <person name="Chinwalla A."/>
            <person name="Mardis E.R."/>
            <person name="Wilson R.K."/>
        </authorList>
    </citation>
    <scope>NUCLEOTIDE SEQUENCE [LARGE SCALE GENOMIC DNA]</scope>
    <source>
        <strain evidence="6">DSM 14469</strain>
    </source>
</reference>
<accession>C6LM73</accession>
<dbReference type="InterPro" id="IPR001559">
    <property type="entry name" value="Phosphotriesterase"/>
</dbReference>
<dbReference type="GO" id="GO:0016787">
    <property type="term" value="F:hydrolase activity"/>
    <property type="evidence" value="ECO:0007669"/>
    <property type="project" value="UniProtKB-KW"/>
</dbReference>
<dbReference type="InterPro" id="IPR032466">
    <property type="entry name" value="Metal_Hydrolase"/>
</dbReference>
<organism evidence="6 7">
    <name type="scientific">Marvinbryantia formatexigens DSM 14469</name>
    <dbReference type="NCBI Taxonomy" id="478749"/>
    <lineage>
        <taxon>Bacteria</taxon>
        <taxon>Bacillati</taxon>
        <taxon>Bacillota</taxon>
        <taxon>Clostridia</taxon>
        <taxon>Lachnospirales</taxon>
        <taxon>Lachnospiraceae</taxon>
        <taxon>Marvinbryantia</taxon>
    </lineage>
</organism>
<feature type="binding site" evidence="4">
    <location>
        <position position="218"/>
    </location>
    <ligand>
        <name>Zn(2+)</name>
        <dbReference type="ChEBI" id="CHEBI:29105"/>
        <label>2</label>
    </ligand>
</feature>
<feature type="binding site" evidence="4">
    <location>
        <position position="327"/>
    </location>
    <ligand>
        <name>Zn(2+)</name>
        <dbReference type="ChEBI" id="CHEBI:29105"/>
        <label>1</label>
    </ligand>
</feature>
<dbReference type="Pfam" id="PF02126">
    <property type="entry name" value="PTE"/>
    <property type="match status" value="1"/>
</dbReference>
<keyword evidence="2" id="KW-0378">Hydrolase</keyword>
<feature type="binding site" evidence="4">
    <location>
        <position position="32"/>
    </location>
    <ligand>
        <name>Zn(2+)</name>
        <dbReference type="ChEBI" id="CHEBI:29105"/>
        <label>1</label>
    </ligand>
</feature>
<evidence type="ECO:0000313" key="7">
    <source>
        <dbReference type="Proteomes" id="UP000005561"/>
    </source>
</evidence>
<evidence type="ECO:0000256" key="2">
    <source>
        <dbReference type="ARBA" id="ARBA00022801"/>
    </source>
</evidence>
<dbReference type="EMBL" id="ACCL02000038">
    <property type="protein sequence ID" value="EET58288.1"/>
    <property type="molecule type" value="Genomic_DNA"/>
</dbReference>
<evidence type="ECO:0000256" key="1">
    <source>
        <dbReference type="ARBA" id="ARBA00022723"/>
    </source>
</evidence>
<evidence type="ECO:0000256" key="5">
    <source>
        <dbReference type="PROSITE-ProRule" id="PRU00679"/>
    </source>
</evidence>
<dbReference type="GO" id="GO:0008270">
    <property type="term" value="F:zinc ion binding"/>
    <property type="evidence" value="ECO:0007669"/>
    <property type="project" value="InterPro"/>
</dbReference>
<sequence length="376" mass="41662">MERRRNKDMSTIKTVCKEIRPEELGFTSMHEHLLCDFTEMMKLSIEPEIRARIDYIPESMLKLNLGNLYALRTGMGTFSKDCASLYDMDYMVGELKAFAAMGGKAIVDASPIAAKAQKNVRGLQELSEKSGVHVVTCTGLYTAATQPEEYKAMPEEELVAFFKKQMEEGLDGTGVKPGFMKCAINTPGDCMGVDASEIKAVRACARVAAETGCSIHIHNGYPMGMEECVPVAQMVLDLGVKPDKLLMLHMDSLILRPHTDMEYISDFAAVKTVNIDLMLRLLDMGVNVGFDSWDMLVGGFPTNTDRLKALAELLRRGYGNKIVMGHDAYDKSRSVAYGYTGFTGFIRNALPVLRQLGYEKEIGMLTTENPARILAF</sequence>
<comment type="caution">
    <text evidence="6">The sequence shown here is derived from an EMBL/GenBank/DDBJ whole genome shotgun (WGS) entry which is preliminary data.</text>
</comment>
<evidence type="ECO:0000256" key="3">
    <source>
        <dbReference type="PIRSR" id="PIRSR601559-50"/>
    </source>
</evidence>
<dbReference type="eggNOG" id="COG1735">
    <property type="taxonomic scope" value="Bacteria"/>
</dbReference>
<protein>
    <submittedName>
        <fullName evidence="6">Phosphotriesterase family protein</fullName>
    </submittedName>
</protein>
<dbReference type="Proteomes" id="UP000005561">
    <property type="component" value="Unassembled WGS sequence"/>
</dbReference>
<dbReference type="AlphaFoldDB" id="C6LM73"/>
<comment type="cofactor">
    <cofactor evidence="4">
        <name>a divalent metal cation</name>
        <dbReference type="ChEBI" id="CHEBI:60240"/>
    </cofactor>
    <text evidence="4">Binds 2 divalent metal cations per subunit.</text>
</comment>